<comment type="caution">
    <text evidence="1">The sequence shown here is derived from an EMBL/GenBank/DDBJ whole genome shotgun (WGS) entry which is preliminary data.</text>
</comment>
<proteinExistence type="predicted"/>
<reference evidence="2" key="1">
    <citation type="journal article" date="2015" name="Nat. Genet.">
        <title>The genome and transcriptome of the zoonotic hookworm Ancylostoma ceylanicum identify infection-specific gene families.</title>
        <authorList>
            <person name="Schwarz E.M."/>
            <person name="Hu Y."/>
            <person name="Antoshechkin I."/>
            <person name="Miller M.M."/>
            <person name="Sternberg P.W."/>
            <person name="Aroian R.V."/>
        </authorList>
    </citation>
    <scope>NUCLEOTIDE SEQUENCE</scope>
    <source>
        <strain evidence="2">HY135</strain>
    </source>
</reference>
<dbReference type="AlphaFoldDB" id="A0A016RV60"/>
<evidence type="ECO:0000313" key="1">
    <source>
        <dbReference type="EMBL" id="EYB81982.1"/>
    </source>
</evidence>
<sequence>MLRVVWLNVSCCIRNTVQCRVWNAHHPQEFVTIRVYTLSGKLVRAVDAWGTAPSFLVFRRVSRCFITAYEFIAPENLEIQRNLQHKNFGRSSFLVFFSHLSCAHSLFYHAHFSSESRISAGAAFNDSPRWTFAPTVPRALHIKVL</sequence>
<evidence type="ECO:0000313" key="2">
    <source>
        <dbReference type="Proteomes" id="UP000024635"/>
    </source>
</evidence>
<keyword evidence="2" id="KW-1185">Reference proteome</keyword>
<name>A0A016RV60_9BILA</name>
<protein>
    <submittedName>
        <fullName evidence="1">Uncharacterized protein</fullName>
    </submittedName>
</protein>
<dbReference type="Proteomes" id="UP000024635">
    <property type="component" value="Unassembled WGS sequence"/>
</dbReference>
<accession>A0A016RV60</accession>
<dbReference type="EMBL" id="JARK01001706">
    <property type="protein sequence ID" value="EYB81982.1"/>
    <property type="molecule type" value="Genomic_DNA"/>
</dbReference>
<gene>
    <name evidence="1" type="primary">Acey_s0370.g92</name>
    <name evidence="1" type="ORF">Y032_0370g92</name>
</gene>
<organism evidence="1 2">
    <name type="scientific">Ancylostoma ceylanicum</name>
    <dbReference type="NCBI Taxonomy" id="53326"/>
    <lineage>
        <taxon>Eukaryota</taxon>
        <taxon>Metazoa</taxon>
        <taxon>Ecdysozoa</taxon>
        <taxon>Nematoda</taxon>
        <taxon>Chromadorea</taxon>
        <taxon>Rhabditida</taxon>
        <taxon>Rhabditina</taxon>
        <taxon>Rhabditomorpha</taxon>
        <taxon>Strongyloidea</taxon>
        <taxon>Ancylostomatidae</taxon>
        <taxon>Ancylostomatinae</taxon>
        <taxon>Ancylostoma</taxon>
    </lineage>
</organism>